<dbReference type="InterPro" id="IPR002727">
    <property type="entry name" value="DUF47"/>
</dbReference>
<protein>
    <submittedName>
        <fullName evidence="2">Putative phosphate transport regulator</fullName>
    </submittedName>
</protein>
<dbReference type="AlphaFoldDB" id="V5WD87"/>
<evidence type="ECO:0000313" key="2">
    <source>
        <dbReference type="EMBL" id="AHC13762.1"/>
    </source>
</evidence>
<dbReference type="SUPFAM" id="SSF109755">
    <property type="entry name" value="PhoU-like"/>
    <property type="match status" value="1"/>
</dbReference>
<comment type="similarity">
    <text evidence="1">Belongs to the UPF0111 family.</text>
</comment>
<evidence type="ECO:0000313" key="3">
    <source>
        <dbReference type="Proteomes" id="UP000018680"/>
    </source>
</evidence>
<dbReference type="eggNOG" id="COG1392">
    <property type="taxonomic scope" value="Bacteria"/>
</dbReference>
<gene>
    <name evidence="2" type="ORF">L21SP2_0324</name>
</gene>
<keyword evidence="3" id="KW-1185">Reference proteome</keyword>
<dbReference type="Proteomes" id="UP000018680">
    <property type="component" value="Chromosome"/>
</dbReference>
<dbReference type="STRING" id="1307761.L21SP2_0324"/>
<organism evidence="2 3">
    <name type="scientific">Salinispira pacifica</name>
    <dbReference type="NCBI Taxonomy" id="1307761"/>
    <lineage>
        <taxon>Bacteria</taxon>
        <taxon>Pseudomonadati</taxon>
        <taxon>Spirochaetota</taxon>
        <taxon>Spirochaetia</taxon>
        <taxon>Spirochaetales</taxon>
        <taxon>Spirochaetaceae</taxon>
        <taxon>Salinispira</taxon>
    </lineage>
</organism>
<dbReference type="PANTHER" id="PTHR36536">
    <property type="entry name" value="UPF0111 PROTEIN HI_1603"/>
    <property type="match status" value="1"/>
</dbReference>
<dbReference type="HOGENOM" id="CLU_104916_1_1_12"/>
<sequence>MKSVLKQTRSLIADFDRYLNSIEEASLMLPQALKDYYHDRDEEFTRRMESLSDLEKNADEIRRDIRYKLYTKMLIPESRGDVLSILENIDKVIDSIKHCAMRIFIERPFIPDYLREGLLDLTEAARLSVDYTVRASKAYLNKPEQVQDYLNKIRFYEHEADTLEQNLRRAVFTSDEKRLSAKMQLSGIIEDISSIADVAEDVSDRISVAAIKREF</sequence>
<dbReference type="PANTHER" id="PTHR36536:SF3">
    <property type="entry name" value="UPF0111 PROTEIN HI_1603"/>
    <property type="match status" value="1"/>
</dbReference>
<proteinExistence type="inferred from homology"/>
<dbReference type="InterPro" id="IPR018445">
    <property type="entry name" value="Put_Phosphate_transp_reg"/>
</dbReference>
<dbReference type="Gene3D" id="1.20.58.220">
    <property type="entry name" value="Phosphate transport system protein phou homolog 2, domain 2"/>
    <property type="match status" value="1"/>
</dbReference>
<dbReference type="EMBL" id="CP006939">
    <property type="protein sequence ID" value="AHC13762.1"/>
    <property type="molecule type" value="Genomic_DNA"/>
</dbReference>
<reference evidence="2 3" key="1">
    <citation type="journal article" date="2015" name="Stand. Genomic Sci.">
        <title>Complete genome sequence and description of Salinispira pacifica gen. nov., sp. nov., a novel spirochaete isolated form a hypersaline microbial mat.</title>
        <authorList>
            <person name="Ben Hania W."/>
            <person name="Joseph M."/>
            <person name="Schumann P."/>
            <person name="Bunk B."/>
            <person name="Fiebig A."/>
            <person name="Sproer C."/>
            <person name="Klenk H.P."/>
            <person name="Fardeau M.L."/>
            <person name="Spring S."/>
        </authorList>
    </citation>
    <scope>NUCLEOTIDE SEQUENCE [LARGE SCALE GENOMIC DNA]</scope>
    <source>
        <strain evidence="2 3">L21-RPul-D2</strain>
    </source>
</reference>
<dbReference type="PATRIC" id="fig|1307761.3.peg.325"/>
<dbReference type="KEGG" id="slr:L21SP2_0324"/>
<dbReference type="InterPro" id="IPR038078">
    <property type="entry name" value="PhoU-like_sf"/>
</dbReference>
<accession>V5WD87</accession>
<name>V5WD87_9SPIO</name>
<dbReference type="RefSeq" id="WP_024266695.1">
    <property type="nucleotide sequence ID" value="NC_023035.1"/>
</dbReference>
<evidence type="ECO:0000256" key="1">
    <source>
        <dbReference type="ARBA" id="ARBA00008591"/>
    </source>
</evidence>
<dbReference type="Pfam" id="PF01865">
    <property type="entry name" value="PhoU_div"/>
    <property type="match status" value="1"/>
</dbReference>